<feature type="signal peptide" evidence="2">
    <location>
        <begin position="1"/>
        <end position="29"/>
    </location>
</feature>
<name>A0A3Q0QVP8_AMPCI</name>
<sequence length="79" mass="8679">MERSLYISVFNYLMALMIQCAHLPCGSSALSQTQCLSIGCCFNKHPPVSGIHLNADCFSVKSNKKRVCAGLDKIDLDNK</sequence>
<keyword evidence="2" id="KW-0732">Signal</keyword>
<feature type="chain" id="PRO_5018735946" description="P-type domain-containing protein" evidence="2">
    <location>
        <begin position="30"/>
        <end position="79"/>
    </location>
</feature>
<dbReference type="PROSITE" id="PS00025">
    <property type="entry name" value="P_TREFOIL_1"/>
    <property type="match status" value="1"/>
</dbReference>
<dbReference type="InterPro" id="IPR000519">
    <property type="entry name" value="P_trefoil_dom"/>
</dbReference>
<dbReference type="AlphaFoldDB" id="A0A3Q0QVP8"/>
<reference evidence="4" key="1">
    <citation type="submission" date="2025-08" db="UniProtKB">
        <authorList>
            <consortium name="Ensembl"/>
        </authorList>
    </citation>
    <scope>IDENTIFICATION</scope>
</reference>
<reference evidence="4" key="2">
    <citation type="submission" date="2025-09" db="UniProtKB">
        <authorList>
            <consortium name="Ensembl"/>
        </authorList>
    </citation>
    <scope>IDENTIFICATION</scope>
</reference>
<dbReference type="Gene3D" id="4.10.110.10">
    <property type="entry name" value="Spasmolytic Protein, domain 1"/>
    <property type="match status" value="1"/>
</dbReference>
<keyword evidence="5" id="KW-1185">Reference proteome</keyword>
<dbReference type="SUPFAM" id="SSF57492">
    <property type="entry name" value="Trefoil"/>
    <property type="match status" value="1"/>
</dbReference>
<dbReference type="Pfam" id="PF00088">
    <property type="entry name" value="Trefoil"/>
    <property type="match status" value="1"/>
</dbReference>
<evidence type="ECO:0000256" key="2">
    <source>
        <dbReference type="SAM" id="SignalP"/>
    </source>
</evidence>
<evidence type="ECO:0000259" key="3">
    <source>
        <dbReference type="Pfam" id="PF00088"/>
    </source>
</evidence>
<organism evidence="4 5">
    <name type="scientific">Amphilophus citrinellus</name>
    <name type="common">Midas cichlid</name>
    <name type="synonym">Cichlasoma citrinellum</name>
    <dbReference type="NCBI Taxonomy" id="61819"/>
    <lineage>
        <taxon>Eukaryota</taxon>
        <taxon>Metazoa</taxon>
        <taxon>Chordata</taxon>
        <taxon>Craniata</taxon>
        <taxon>Vertebrata</taxon>
        <taxon>Euteleostomi</taxon>
        <taxon>Actinopterygii</taxon>
        <taxon>Neopterygii</taxon>
        <taxon>Teleostei</taxon>
        <taxon>Neoteleostei</taxon>
        <taxon>Acanthomorphata</taxon>
        <taxon>Ovalentaria</taxon>
        <taxon>Cichlomorphae</taxon>
        <taxon>Cichliformes</taxon>
        <taxon>Cichlidae</taxon>
        <taxon>New World cichlids</taxon>
        <taxon>Cichlasomatinae</taxon>
        <taxon>Heroini</taxon>
        <taxon>Amphilophus</taxon>
    </lineage>
</organism>
<dbReference type="InterPro" id="IPR017957">
    <property type="entry name" value="P_trefoil_CS"/>
</dbReference>
<accession>A0A3Q0QVP8</accession>
<evidence type="ECO:0000313" key="5">
    <source>
        <dbReference type="Proteomes" id="UP000261340"/>
    </source>
</evidence>
<dbReference type="InterPro" id="IPR044913">
    <property type="entry name" value="P_trefoil_dom_sf"/>
</dbReference>
<protein>
    <recommendedName>
        <fullName evidence="3">P-type domain-containing protein</fullName>
    </recommendedName>
</protein>
<dbReference type="Ensembl" id="ENSACIT00000002209.1">
    <property type="protein sequence ID" value="ENSACIP00000002128.1"/>
    <property type="gene ID" value="ENSACIG00000001728.1"/>
</dbReference>
<feature type="domain" description="P-type" evidence="3">
    <location>
        <begin position="23"/>
        <end position="46"/>
    </location>
</feature>
<keyword evidence="1" id="KW-1015">Disulfide bond</keyword>
<evidence type="ECO:0000256" key="1">
    <source>
        <dbReference type="ARBA" id="ARBA00023157"/>
    </source>
</evidence>
<evidence type="ECO:0000313" key="4">
    <source>
        <dbReference type="Ensembl" id="ENSACIP00000002128.1"/>
    </source>
</evidence>
<dbReference type="Proteomes" id="UP000261340">
    <property type="component" value="Unplaced"/>
</dbReference>
<proteinExistence type="predicted"/>